<dbReference type="RefSeq" id="XP_039134984.1">
    <property type="nucleotide sequence ID" value="XM_039279050.1"/>
</dbReference>
<gene>
    <name evidence="3" type="primary">LOC120272276</name>
</gene>
<keyword evidence="2" id="KW-1185">Reference proteome</keyword>
<dbReference type="AlphaFoldDB" id="A0AB40C957"/>
<evidence type="ECO:0000313" key="2">
    <source>
        <dbReference type="Proteomes" id="UP001515500"/>
    </source>
</evidence>
<reference evidence="3" key="1">
    <citation type="submission" date="2025-08" db="UniProtKB">
        <authorList>
            <consortium name="RefSeq"/>
        </authorList>
    </citation>
    <scope>IDENTIFICATION</scope>
</reference>
<protein>
    <submittedName>
        <fullName evidence="3">Uncharacterized protein LOC120272276</fullName>
    </submittedName>
</protein>
<organism evidence="2 3">
    <name type="scientific">Dioscorea cayennensis subsp. rotundata</name>
    <name type="common">White Guinea yam</name>
    <name type="synonym">Dioscorea rotundata</name>
    <dbReference type="NCBI Taxonomy" id="55577"/>
    <lineage>
        <taxon>Eukaryota</taxon>
        <taxon>Viridiplantae</taxon>
        <taxon>Streptophyta</taxon>
        <taxon>Embryophyta</taxon>
        <taxon>Tracheophyta</taxon>
        <taxon>Spermatophyta</taxon>
        <taxon>Magnoliopsida</taxon>
        <taxon>Liliopsida</taxon>
        <taxon>Dioscoreales</taxon>
        <taxon>Dioscoreaceae</taxon>
        <taxon>Dioscorea</taxon>
    </lineage>
</organism>
<name>A0AB40C957_DIOCR</name>
<feature type="region of interest" description="Disordered" evidence="1">
    <location>
        <begin position="168"/>
        <end position="198"/>
    </location>
</feature>
<dbReference type="Proteomes" id="UP001515500">
    <property type="component" value="Chromosome 2"/>
</dbReference>
<dbReference type="GeneID" id="120272276"/>
<sequence length="198" mass="22972">MAYKTPIGTTPNRLIYGKACHLPVELEYRAYWAIKQLNFDHHLIGPKRKLQLNELDEWRTMAYENSFDYKERVKESHDRHIKQAKCFQEGDQVLLFNSRLRLFPSKLKSRWHRPYSVTHVFPHGAVEISHPQNGKFKVNGQRLKHYFPGNNTLPKNGGMRVKKVAYKKARWDPSRSPSTPGAVCSPLGPSSPDHTSHE</sequence>
<accession>A0AB40C957</accession>
<evidence type="ECO:0000313" key="3">
    <source>
        <dbReference type="RefSeq" id="XP_039134984.1"/>
    </source>
</evidence>
<evidence type="ECO:0000256" key="1">
    <source>
        <dbReference type="SAM" id="MobiDB-lite"/>
    </source>
</evidence>
<proteinExistence type="predicted"/>